<keyword evidence="5" id="KW-1185">Reference proteome</keyword>
<evidence type="ECO:0000313" key="3">
    <source>
        <dbReference type="EMBL" id="SCE71427.1"/>
    </source>
</evidence>
<evidence type="ECO:0000313" key="5">
    <source>
        <dbReference type="Proteomes" id="UP000249334"/>
    </source>
</evidence>
<name>A0A1C4UIE3_9ACTN</name>
<feature type="signal peptide" evidence="1">
    <location>
        <begin position="1"/>
        <end position="28"/>
    </location>
</feature>
<evidence type="ECO:0008006" key="6">
    <source>
        <dbReference type="Google" id="ProtNLM"/>
    </source>
</evidence>
<protein>
    <recommendedName>
        <fullName evidence="6">Peptidase inhibitor family I36</fullName>
    </recommendedName>
</protein>
<evidence type="ECO:0000313" key="4">
    <source>
        <dbReference type="Proteomes" id="UP000198864"/>
    </source>
</evidence>
<reference evidence="2 5" key="2">
    <citation type="submission" date="2018-03" db="EMBL/GenBank/DDBJ databases">
        <title>Genomic framework for the identification of Micromonospora saelicesensis and Micromonospora noduli.</title>
        <authorList>
            <person name="Riesco R."/>
            <person name="Trujillo M.E."/>
        </authorList>
    </citation>
    <scope>NUCLEOTIDE SEQUENCE [LARGE SCALE GENOMIC DNA]</scope>
    <source>
        <strain evidence="2 5">GAR05</strain>
    </source>
</reference>
<dbReference type="Proteomes" id="UP000249334">
    <property type="component" value="Unassembled WGS sequence"/>
</dbReference>
<reference evidence="3 4" key="1">
    <citation type="submission" date="2016-06" db="EMBL/GenBank/DDBJ databases">
        <authorList>
            <person name="Kjaerup R.B."/>
            <person name="Dalgaard T.S."/>
            <person name="Juul-Madsen H.R."/>
        </authorList>
    </citation>
    <scope>NUCLEOTIDE SEQUENCE [LARGE SCALE GENOMIC DNA]</scope>
    <source>
        <strain evidence="3 4">DSM 44871</strain>
    </source>
</reference>
<accession>A0A1C4UIE3</accession>
<keyword evidence="1" id="KW-0732">Signal</keyword>
<evidence type="ECO:0000256" key="1">
    <source>
        <dbReference type="SAM" id="SignalP"/>
    </source>
</evidence>
<proteinExistence type="predicted"/>
<feature type="chain" id="PRO_5008704938" description="Peptidase inhibitor family I36" evidence="1">
    <location>
        <begin position="29"/>
        <end position="232"/>
    </location>
</feature>
<dbReference type="EMBL" id="PXXW01000065">
    <property type="protein sequence ID" value="RAN92125.1"/>
    <property type="molecule type" value="Genomic_DNA"/>
</dbReference>
<dbReference type="AlphaFoldDB" id="A0A1C4UIE3"/>
<organism evidence="3 4">
    <name type="scientific">Micromonospora saelicesensis</name>
    <dbReference type="NCBI Taxonomy" id="285676"/>
    <lineage>
        <taxon>Bacteria</taxon>
        <taxon>Bacillati</taxon>
        <taxon>Actinomycetota</taxon>
        <taxon>Actinomycetes</taxon>
        <taxon>Micromonosporales</taxon>
        <taxon>Micromonosporaceae</taxon>
        <taxon>Micromonospora</taxon>
    </lineage>
</organism>
<evidence type="ECO:0000313" key="2">
    <source>
        <dbReference type="EMBL" id="RAN92125.1"/>
    </source>
</evidence>
<sequence length="232" mass="25001">MRISMFRTGLTALLTTAALLASPIAASAAPSAGSSPTPADKVNVGAYDWNNAKVAPTKAQLQQGIDDVISRTPGARQIDQTTVEMAPGLTMRFRSPVKDGARQADSPIVPLASCNIYYVCVYTDRQYGGEELVFSVCGREWNLGNYAYSGGGYWNDRISSITNQQSSGTTSYFYNYNGSGNWSRMVTVGSKQYRSNLALDTREDGVSGTPNDKIDGVHVCGSVPSPWKPNYP</sequence>
<dbReference type="EMBL" id="FMCR01000001">
    <property type="protein sequence ID" value="SCE71427.1"/>
    <property type="molecule type" value="Genomic_DNA"/>
</dbReference>
<dbReference type="Proteomes" id="UP000198864">
    <property type="component" value="Unassembled WGS sequence"/>
</dbReference>
<dbReference type="Gene3D" id="2.60.20.10">
    <property type="entry name" value="Crystallins"/>
    <property type="match status" value="1"/>
</dbReference>
<gene>
    <name evidence="3" type="ORF">GA0070561_1063</name>
    <name evidence="2" type="ORF">GAR05_06288</name>
</gene>